<dbReference type="GeneID" id="103386621"/>
<feature type="compositionally biased region" description="Polar residues" evidence="4">
    <location>
        <begin position="367"/>
        <end position="389"/>
    </location>
</feature>
<evidence type="ECO:0000256" key="3">
    <source>
        <dbReference type="PROSITE-ProRule" id="PRU00192"/>
    </source>
</evidence>
<evidence type="ECO:0000313" key="9">
    <source>
        <dbReference type="Proteomes" id="UP000265120"/>
    </source>
</evidence>
<dbReference type="InterPro" id="IPR000219">
    <property type="entry name" value="DH_dom"/>
</dbReference>
<keyword evidence="9" id="KW-1185">Reference proteome</keyword>
<dbReference type="KEGG" id="csem:103386621"/>
<dbReference type="CTD" id="555489"/>
<dbReference type="PROSITE" id="PS50010">
    <property type="entry name" value="DH_2"/>
    <property type="match status" value="1"/>
</dbReference>
<feature type="compositionally biased region" description="Pro residues" evidence="4">
    <location>
        <begin position="450"/>
        <end position="465"/>
    </location>
</feature>
<dbReference type="SMART" id="SM00326">
    <property type="entry name" value="SH3"/>
    <property type="match status" value="1"/>
</dbReference>
<feature type="compositionally biased region" description="Basic and acidic residues" evidence="4">
    <location>
        <begin position="136"/>
        <end position="146"/>
    </location>
</feature>
<feature type="compositionally biased region" description="Low complexity" evidence="4">
    <location>
        <begin position="573"/>
        <end position="582"/>
    </location>
</feature>
<dbReference type="InterPro" id="IPR036028">
    <property type="entry name" value="SH3-like_dom_sf"/>
</dbReference>
<sequence length="1041" mass="117291">MSVQDASEGPSLPSCLKPEARARPRILPKPTATQSSSPPPGESSNTTDFTTGKVKRIVNKFSKHEEPPTNGTTKIKPIRRSGRPPTIKPKPQSTGAKAPVSSAHAPPLPMKRSRLLQKQKELSGEEEGAGVSVEISRSEPDGKEVEVELVGGDEAPEVEHNPDDLLSRCDPSCGCVCHIQHPGMKLIWVPVDFEDGGQSEIGEEEEEVEEEEEIDVEEDEEEESELYELVHSEGEEEAQEEVRGFSEVDGSAELKQDKTKFNQCLDVLIAEGYRRRSDPGPHIVLTSLGVNRSQSPPVPPKQGKTPPVFQTLVQQAGEKEEEDDEEDNIYETTLPLVNDPSRNPAALCKELDIPLIKVRKPARRSKLTYSTSDPTSEFQTNDDPSSNSEDVPPAIPPRMPLIPESRSHMQLPRGAVPLPQPTLEEWRTLRPASPGSTSSNNLSPQRAITPPSPLVPQRAPPPPPKADQRRLSNVSLQAPVPRKESEENGGNEDDVVEELTSSVRRESLFSFESRLQDEPLYQTYRATVINKEIRRQTVSRNISKTSIDYAMDINTRRSGASTGTGTGTGTGPPKGSPASTPTQSTLWQDLPAVRDSGLLEQLTSEQCKYQESMFEVLTSEASYLRSLRVLTEHFLDSRDLEDTMIIMDKKTLFSNILRVREVSERFLKDLEGRIFQEVIFCDICDIIHYHAQHKFPVYIDYVRNQIYQEKIFTKLIKNNVQFAAVITRLQESPQCQRLPFMSFLLLPFQRITRIKMLTENILKRTKEGTKEEQTASKALASMSKIIDECNTQVGKMRQMEELILISQTLEFDKLRAIPIISQNRYLEKKGDLQEMSKGGTLFNMRVKFNPVYLFLFNDLLIIASKKGAERFVVLDHAHRSLVQVQPLEEGGSSGPYEHCFNLTLLENHQGRMMERLIKASSQSDMHRWMAAFPNPTNLAADEDEVIYDDWDCPQVQCVEQYIAQQADELTLEPTEIINILRKTNEGWYEGSRLSDGQKGWFPVGNVIEITNEHVRRRNLRERYRVIQAAAFVSNSKNRTIN</sequence>
<dbReference type="PANTHER" id="PTHR12845:SF7">
    <property type="entry name" value="RHO GUANINE NUCLEOTIDE EXCHANGE FACTOR 15"/>
    <property type="match status" value="1"/>
</dbReference>
<feature type="domain" description="SH3" evidence="5">
    <location>
        <begin position="950"/>
        <end position="1011"/>
    </location>
</feature>
<evidence type="ECO:0000256" key="2">
    <source>
        <dbReference type="ARBA" id="ARBA00022658"/>
    </source>
</evidence>
<dbReference type="InterPro" id="IPR035899">
    <property type="entry name" value="DBL_dom_sf"/>
</dbReference>
<dbReference type="InterPro" id="IPR001849">
    <property type="entry name" value="PH_domain"/>
</dbReference>
<feature type="compositionally biased region" description="Acidic residues" evidence="4">
    <location>
        <begin position="199"/>
        <end position="226"/>
    </location>
</feature>
<dbReference type="Gene3D" id="2.30.30.40">
    <property type="entry name" value="SH3 Domains"/>
    <property type="match status" value="1"/>
</dbReference>
<feature type="region of interest" description="Disordered" evidence="4">
    <location>
        <begin position="359"/>
        <end position="404"/>
    </location>
</feature>
<dbReference type="PROSITE" id="PS50002">
    <property type="entry name" value="SH3"/>
    <property type="match status" value="1"/>
</dbReference>
<dbReference type="InterPro" id="IPR011993">
    <property type="entry name" value="PH-like_dom_sf"/>
</dbReference>
<dbReference type="AlphaFoldDB" id="A0A3P8ULB2"/>
<feature type="compositionally biased region" description="Acidic residues" evidence="4">
    <location>
        <begin position="487"/>
        <end position="497"/>
    </location>
</feature>
<feature type="compositionally biased region" description="Basic and acidic residues" evidence="4">
    <location>
        <begin position="240"/>
        <end position="251"/>
    </location>
</feature>
<dbReference type="CDD" id="cd00160">
    <property type="entry name" value="RhoGEF"/>
    <property type="match status" value="1"/>
</dbReference>
<dbReference type="FunFam" id="1.20.900.10:FF:000007">
    <property type="entry name" value="rho guanine nucleotide exchange factor 19"/>
    <property type="match status" value="1"/>
</dbReference>
<dbReference type="SUPFAM" id="SSF48065">
    <property type="entry name" value="DBL homology domain (DH-domain)"/>
    <property type="match status" value="1"/>
</dbReference>
<evidence type="ECO:0000259" key="6">
    <source>
        <dbReference type="PROSITE" id="PS50003"/>
    </source>
</evidence>
<dbReference type="InterPro" id="IPR001452">
    <property type="entry name" value="SH3_domain"/>
</dbReference>
<feature type="region of interest" description="Disordered" evidence="4">
    <location>
        <begin position="287"/>
        <end position="344"/>
    </location>
</feature>
<dbReference type="GO" id="GO:0005085">
    <property type="term" value="F:guanyl-nucleotide exchange factor activity"/>
    <property type="evidence" value="ECO:0007669"/>
    <property type="project" value="UniProtKB-KW"/>
</dbReference>
<evidence type="ECO:0000256" key="1">
    <source>
        <dbReference type="ARBA" id="ARBA00022443"/>
    </source>
</evidence>
<dbReference type="RefSeq" id="XP_008319210.1">
    <property type="nucleotide sequence ID" value="XM_008320988.3"/>
</dbReference>
<dbReference type="OMA" id="HAQHKFP"/>
<dbReference type="OrthoDB" id="27593at2759"/>
<name>A0A3P8ULB2_CYNSE</name>
<dbReference type="PANTHER" id="PTHR12845">
    <property type="entry name" value="GUANINE NUCLEOTIDE EXCHANGE FACTOR"/>
    <property type="match status" value="1"/>
</dbReference>
<accession>A0A3P8ULB2</accession>
<feature type="region of interest" description="Disordered" evidence="4">
    <location>
        <begin position="199"/>
        <end position="251"/>
    </location>
</feature>
<reference evidence="8 9" key="1">
    <citation type="journal article" date="2014" name="Nat. Genet.">
        <title>Whole-genome sequence of a flatfish provides insights into ZW sex chromosome evolution and adaptation to a benthic lifestyle.</title>
        <authorList>
            <person name="Chen S."/>
            <person name="Zhang G."/>
            <person name="Shao C."/>
            <person name="Huang Q."/>
            <person name="Liu G."/>
            <person name="Zhang P."/>
            <person name="Song W."/>
            <person name="An N."/>
            <person name="Chalopin D."/>
            <person name="Volff J.N."/>
            <person name="Hong Y."/>
            <person name="Li Q."/>
            <person name="Sha Z."/>
            <person name="Zhou H."/>
            <person name="Xie M."/>
            <person name="Yu Q."/>
            <person name="Liu Y."/>
            <person name="Xiang H."/>
            <person name="Wang N."/>
            <person name="Wu K."/>
            <person name="Yang C."/>
            <person name="Zhou Q."/>
            <person name="Liao X."/>
            <person name="Yang L."/>
            <person name="Hu Q."/>
            <person name="Zhang J."/>
            <person name="Meng L."/>
            <person name="Jin L."/>
            <person name="Tian Y."/>
            <person name="Lian J."/>
            <person name="Yang J."/>
            <person name="Miao G."/>
            <person name="Liu S."/>
            <person name="Liang Z."/>
            <person name="Yan F."/>
            <person name="Li Y."/>
            <person name="Sun B."/>
            <person name="Zhang H."/>
            <person name="Zhang J."/>
            <person name="Zhu Y."/>
            <person name="Du M."/>
            <person name="Zhao Y."/>
            <person name="Schartl M."/>
            <person name="Tang Q."/>
            <person name="Wang J."/>
        </authorList>
    </citation>
    <scope>NUCLEOTIDE SEQUENCE</scope>
</reference>
<feature type="compositionally biased region" description="Gly residues" evidence="4">
    <location>
        <begin position="562"/>
        <end position="572"/>
    </location>
</feature>
<feature type="region of interest" description="Disordered" evidence="4">
    <location>
        <begin position="1"/>
        <end position="146"/>
    </location>
</feature>
<feature type="domain" description="PH" evidence="6">
    <location>
        <begin position="825"/>
        <end position="937"/>
    </location>
</feature>
<dbReference type="InParanoid" id="A0A3P8ULB2"/>
<organism evidence="8 9">
    <name type="scientific">Cynoglossus semilaevis</name>
    <name type="common">Tongue sole</name>
    <dbReference type="NCBI Taxonomy" id="244447"/>
    <lineage>
        <taxon>Eukaryota</taxon>
        <taxon>Metazoa</taxon>
        <taxon>Chordata</taxon>
        <taxon>Craniata</taxon>
        <taxon>Vertebrata</taxon>
        <taxon>Euteleostomi</taxon>
        <taxon>Actinopterygii</taxon>
        <taxon>Neopterygii</taxon>
        <taxon>Teleostei</taxon>
        <taxon>Neoteleostei</taxon>
        <taxon>Acanthomorphata</taxon>
        <taxon>Carangaria</taxon>
        <taxon>Pleuronectiformes</taxon>
        <taxon>Pleuronectoidei</taxon>
        <taxon>Cynoglossidae</taxon>
        <taxon>Cynoglossinae</taxon>
        <taxon>Cynoglossus</taxon>
    </lineage>
</organism>
<feature type="region of interest" description="Disordered" evidence="4">
    <location>
        <begin position="554"/>
        <end position="584"/>
    </location>
</feature>
<dbReference type="SUPFAM" id="SSF50044">
    <property type="entry name" value="SH3-domain"/>
    <property type="match status" value="1"/>
</dbReference>
<evidence type="ECO:0000259" key="5">
    <source>
        <dbReference type="PROSITE" id="PS50002"/>
    </source>
</evidence>
<dbReference type="PROSITE" id="PS50003">
    <property type="entry name" value="PH_DOMAIN"/>
    <property type="match status" value="1"/>
</dbReference>
<dbReference type="Pfam" id="PF00169">
    <property type="entry name" value="PH"/>
    <property type="match status" value="1"/>
</dbReference>
<dbReference type="SMART" id="SM00325">
    <property type="entry name" value="RhoGEF"/>
    <property type="match status" value="1"/>
</dbReference>
<evidence type="ECO:0000259" key="7">
    <source>
        <dbReference type="PROSITE" id="PS50010"/>
    </source>
</evidence>
<dbReference type="SMART" id="SM00233">
    <property type="entry name" value="PH"/>
    <property type="match status" value="1"/>
</dbReference>
<dbReference type="CDD" id="cd01221">
    <property type="entry name" value="PH_ephexin"/>
    <property type="match status" value="1"/>
</dbReference>
<evidence type="ECO:0000313" key="8">
    <source>
        <dbReference type="Ensembl" id="ENSCSEP00000001426.1"/>
    </source>
</evidence>
<keyword evidence="2" id="KW-0344">Guanine-nucleotide releasing factor</keyword>
<keyword evidence="1 3" id="KW-0728">SH3 domain</keyword>
<feature type="domain" description="DH" evidence="7">
    <location>
        <begin position="608"/>
        <end position="792"/>
    </location>
</feature>
<dbReference type="GeneTree" id="ENSGT01030000234571"/>
<dbReference type="Gene3D" id="2.30.29.30">
    <property type="entry name" value="Pleckstrin-homology domain (PH domain)/Phosphotyrosine-binding domain (PTB)"/>
    <property type="match status" value="1"/>
</dbReference>
<reference evidence="8" key="2">
    <citation type="submission" date="2025-08" db="UniProtKB">
        <authorList>
            <consortium name="Ensembl"/>
        </authorList>
    </citation>
    <scope>IDENTIFICATION</scope>
</reference>
<feature type="compositionally biased region" description="Polar residues" evidence="4">
    <location>
        <begin position="434"/>
        <end position="446"/>
    </location>
</feature>
<evidence type="ECO:0000256" key="4">
    <source>
        <dbReference type="SAM" id="MobiDB-lite"/>
    </source>
</evidence>
<dbReference type="Pfam" id="PF00018">
    <property type="entry name" value="SH3_1"/>
    <property type="match status" value="1"/>
</dbReference>
<feature type="compositionally biased region" description="Acidic residues" evidence="4">
    <location>
        <begin position="319"/>
        <end position="329"/>
    </location>
</feature>
<protein>
    <submittedName>
        <fullName evidence="8">Rho guanine nucleotide exchange factor 15b</fullName>
    </submittedName>
</protein>
<feature type="compositionally biased region" description="Polar residues" evidence="4">
    <location>
        <begin position="31"/>
        <end position="50"/>
    </location>
</feature>
<proteinExistence type="predicted"/>
<dbReference type="Ensembl" id="ENSCSET00000001455.1">
    <property type="protein sequence ID" value="ENSCSEP00000001426.1"/>
    <property type="gene ID" value="ENSCSEG00000000975.1"/>
</dbReference>
<dbReference type="InterPro" id="IPR047271">
    <property type="entry name" value="Ephexin-like"/>
</dbReference>
<feature type="region of interest" description="Disordered" evidence="4">
    <location>
        <begin position="429"/>
        <end position="499"/>
    </location>
</feature>
<dbReference type="Pfam" id="PF00621">
    <property type="entry name" value="RhoGEF"/>
    <property type="match status" value="1"/>
</dbReference>
<dbReference type="SUPFAM" id="SSF50729">
    <property type="entry name" value="PH domain-like"/>
    <property type="match status" value="1"/>
</dbReference>
<dbReference type="Proteomes" id="UP000265120">
    <property type="component" value="Chromosome 1"/>
</dbReference>
<dbReference type="InterPro" id="IPR047270">
    <property type="entry name" value="PH_ephexin"/>
</dbReference>
<reference evidence="8" key="3">
    <citation type="submission" date="2025-09" db="UniProtKB">
        <authorList>
            <consortium name="Ensembl"/>
        </authorList>
    </citation>
    <scope>IDENTIFICATION</scope>
</reference>
<dbReference type="Gene3D" id="1.20.900.10">
    <property type="entry name" value="Dbl homology (DH) domain"/>
    <property type="match status" value="1"/>
</dbReference>
<dbReference type="CDD" id="cd11793">
    <property type="entry name" value="SH3_ephexin1_like"/>
    <property type="match status" value="1"/>
</dbReference>